<proteinExistence type="predicted"/>
<reference evidence="1" key="1">
    <citation type="submission" date="2022-10" db="EMBL/GenBank/DDBJ databases">
        <title>Culturing micro-colonial fungi from biological soil crusts in the Mojave desert and describing Neophaeococcomyces mojavensis, and introducing the new genera and species Taxawa tesnikishii.</title>
        <authorList>
            <person name="Kurbessoian T."/>
            <person name="Stajich J.E."/>
        </authorList>
    </citation>
    <scope>NUCLEOTIDE SEQUENCE</scope>
    <source>
        <strain evidence="1">JES_112</strain>
    </source>
</reference>
<gene>
    <name evidence="1" type="ORF">H2198_008150</name>
</gene>
<sequence length="511" mass="55336">MANTLLKFGLPVAIVALLYQAFLSELLFVVLGVGRHIQKVDEFPYQCRRIEDSRLSACEDMWLSDATRQLFLACSEPLVRQRWMPNAARFNVSARSHTDAIIALDIDKPTTSGNKPSFVYRVLKTPNFPASPVVGDTSGLQLVGLTGIDSPEQINLYLVNVKPSVNATTGDFADNALTGANSTIEHFITGPAATAMKYIRTYHHSGIATPNNVATAPGMKGFYITNDHGPHKAGWGHALSTYLGTGDVTYCDTSSPSAIVCAKLAGGLKFPNGLLYHPSHNLLYVPSAVAGNLHVYEPTYPSGSSMPTLKKVSVIRIPYGMDNLSLDQHTGDIYAAAFPKVSEVMKGFDAPIGFAAPSTAIRVRKLDGQLKWEWEKTIEDGDGAVMPVSTTVIRDGKTGRLFMSGEFVLFYFSSFVVSRPISFLLYALASFCTSGISSGCILVRILSLAFKNCMTHDAPMRGSLCRCVRMHVKCDVPKVFEGARQLLPPVIGSHSPASQAKESTHHAALLA</sequence>
<keyword evidence="2" id="KW-1185">Reference proteome</keyword>
<dbReference type="Proteomes" id="UP001172386">
    <property type="component" value="Unassembled WGS sequence"/>
</dbReference>
<organism evidence="1 2">
    <name type="scientific">Neophaeococcomyces mojaviensis</name>
    <dbReference type="NCBI Taxonomy" id="3383035"/>
    <lineage>
        <taxon>Eukaryota</taxon>
        <taxon>Fungi</taxon>
        <taxon>Dikarya</taxon>
        <taxon>Ascomycota</taxon>
        <taxon>Pezizomycotina</taxon>
        <taxon>Eurotiomycetes</taxon>
        <taxon>Chaetothyriomycetidae</taxon>
        <taxon>Chaetothyriales</taxon>
        <taxon>Chaetothyriales incertae sedis</taxon>
        <taxon>Neophaeococcomyces</taxon>
    </lineage>
</organism>
<name>A0ACC2ZYG3_9EURO</name>
<protein>
    <submittedName>
        <fullName evidence="1">Uncharacterized protein</fullName>
    </submittedName>
</protein>
<accession>A0ACC2ZYG3</accession>
<evidence type="ECO:0000313" key="2">
    <source>
        <dbReference type="Proteomes" id="UP001172386"/>
    </source>
</evidence>
<comment type="caution">
    <text evidence="1">The sequence shown here is derived from an EMBL/GenBank/DDBJ whole genome shotgun (WGS) entry which is preliminary data.</text>
</comment>
<dbReference type="EMBL" id="JAPDRQ010000190">
    <property type="protein sequence ID" value="KAJ9652623.1"/>
    <property type="molecule type" value="Genomic_DNA"/>
</dbReference>
<evidence type="ECO:0000313" key="1">
    <source>
        <dbReference type="EMBL" id="KAJ9652623.1"/>
    </source>
</evidence>